<evidence type="ECO:0000256" key="4">
    <source>
        <dbReference type="ARBA" id="ARBA00023125"/>
    </source>
</evidence>
<keyword evidence="5" id="KW-0010">Activator</keyword>
<evidence type="ECO:0000256" key="7">
    <source>
        <dbReference type="RuleBase" id="RU000408"/>
    </source>
</evidence>
<dbReference type="SUPFAM" id="SSF50249">
    <property type="entry name" value="Nucleic acid-binding proteins"/>
    <property type="match status" value="1"/>
</dbReference>
<dbReference type="PROSITE" id="PS51857">
    <property type="entry name" value="CSD_2"/>
    <property type="match status" value="1"/>
</dbReference>
<keyword evidence="2" id="KW-0963">Cytoplasm</keyword>
<dbReference type="PRINTS" id="PR00050">
    <property type="entry name" value="COLDSHOCK"/>
</dbReference>
<sequence length="69" mass="7501">MDKNSGTVKWFDPVKGYGFIQPQDGGKDVFVHVTAVRESGLQTLTEGQAISYELKSDRGKTAASNLVLN</sequence>
<name>A0ABV0BLV0_9HYPH</name>
<evidence type="ECO:0000313" key="9">
    <source>
        <dbReference type="EMBL" id="MEN3931301.1"/>
    </source>
</evidence>
<evidence type="ECO:0000256" key="5">
    <source>
        <dbReference type="ARBA" id="ARBA00023159"/>
    </source>
</evidence>
<dbReference type="InterPro" id="IPR002059">
    <property type="entry name" value="CSP_DNA-bd"/>
</dbReference>
<evidence type="ECO:0000256" key="6">
    <source>
        <dbReference type="ARBA" id="ARBA00023163"/>
    </source>
</evidence>
<protein>
    <submittedName>
        <fullName evidence="9">Cold-shock protein</fullName>
    </submittedName>
</protein>
<evidence type="ECO:0000256" key="2">
    <source>
        <dbReference type="ARBA" id="ARBA00022490"/>
    </source>
</evidence>
<feature type="domain" description="CSD" evidence="8">
    <location>
        <begin position="3"/>
        <end position="68"/>
    </location>
</feature>
<dbReference type="InterPro" id="IPR019844">
    <property type="entry name" value="CSD_CS"/>
</dbReference>
<dbReference type="CDD" id="cd04458">
    <property type="entry name" value="CSP_CDS"/>
    <property type="match status" value="1"/>
</dbReference>
<dbReference type="PANTHER" id="PTHR46565:SF20">
    <property type="entry name" value="COLD SHOCK DOMAIN-CONTAINING PROTEIN 4"/>
    <property type="match status" value="1"/>
</dbReference>
<keyword evidence="4" id="KW-0238">DNA-binding</keyword>
<evidence type="ECO:0000256" key="3">
    <source>
        <dbReference type="ARBA" id="ARBA00023015"/>
    </source>
</evidence>
<keyword evidence="10" id="KW-1185">Reference proteome</keyword>
<dbReference type="InterPro" id="IPR012156">
    <property type="entry name" value="Cold_shock_CspA"/>
</dbReference>
<dbReference type="PROSITE" id="PS00352">
    <property type="entry name" value="CSD_1"/>
    <property type="match status" value="1"/>
</dbReference>
<dbReference type="RefSeq" id="WP_346337336.1">
    <property type="nucleotide sequence ID" value="NZ_JBBYXI010000003.1"/>
</dbReference>
<evidence type="ECO:0000313" key="10">
    <source>
        <dbReference type="Proteomes" id="UP001418637"/>
    </source>
</evidence>
<comment type="subcellular location">
    <subcellularLocation>
        <location evidence="1 7">Cytoplasm</location>
    </subcellularLocation>
</comment>
<dbReference type="InterPro" id="IPR012340">
    <property type="entry name" value="NA-bd_OB-fold"/>
</dbReference>
<comment type="caution">
    <text evidence="9">The sequence shown here is derived from an EMBL/GenBank/DDBJ whole genome shotgun (WGS) entry which is preliminary data.</text>
</comment>
<dbReference type="InterPro" id="IPR011129">
    <property type="entry name" value="CSD"/>
</dbReference>
<gene>
    <name evidence="9" type="ORF">WJT86_09550</name>
</gene>
<proteinExistence type="predicted"/>
<organism evidence="9 10">
    <name type="scientific">Hohaiivirga grylli</name>
    <dbReference type="NCBI Taxonomy" id="3133970"/>
    <lineage>
        <taxon>Bacteria</taxon>
        <taxon>Pseudomonadati</taxon>
        <taxon>Pseudomonadota</taxon>
        <taxon>Alphaproteobacteria</taxon>
        <taxon>Hyphomicrobiales</taxon>
        <taxon>Methylobacteriaceae</taxon>
        <taxon>Hohaiivirga</taxon>
    </lineage>
</organism>
<evidence type="ECO:0000259" key="8">
    <source>
        <dbReference type="PROSITE" id="PS51857"/>
    </source>
</evidence>
<keyword evidence="6" id="KW-0804">Transcription</keyword>
<dbReference type="PANTHER" id="PTHR46565">
    <property type="entry name" value="COLD SHOCK DOMAIN PROTEIN 2"/>
    <property type="match status" value="1"/>
</dbReference>
<dbReference type="SMART" id="SM00357">
    <property type="entry name" value="CSP"/>
    <property type="match status" value="1"/>
</dbReference>
<dbReference type="EMBL" id="JBBYXI010000003">
    <property type="protein sequence ID" value="MEN3931301.1"/>
    <property type="molecule type" value="Genomic_DNA"/>
</dbReference>
<dbReference type="Proteomes" id="UP001418637">
    <property type="component" value="Unassembled WGS sequence"/>
</dbReference>
<evidence type="ECO:0000256" key="1">
    <source>
        <dbReference type="ARBA" id="ARBA00004496"/>
    </source>
</evidence>
<reference evidence="9 10" key="1">
    <citation type="submission" date="2024-04" db="EMBL/GenBank/DDBJ databases">
        <title>A novel species isolated from cricket.</title>
        <authorList>
            <person name="Wang H.-C."/>
        </authorList>
    </citation>
    <scope>NUCLEOTIDE SEQUENCE [LARGE SCALE GENOMIC DNA]</scope>
    <source>
        <strain evidence="9 10">WL0021</strain>
    </source>
</reference>
<dbReference type="Pfam" id="PF00313">
    <property type="entry name" value="CSD"/>
    <property type="match status" value="1"/>
</dbReference>
<dbReference type="Gene3D" id="2.40.50.140">
    <property type="entry name" value="Nucleic acid-binding proteins"/>
    <property type="match status" value="1"/>
</dbReference>
<dbReference type="PIRSF" id="PIRSF002599">
    <property type="entry name" value="Cold_shock_A"/>
    <property type="match status" value="1"/>
</dbReference>
<keyword evidence="3" id="KW-0805">Transcription regulation</keyword>
<accession>A0ABV0BLV0</accession>